<evidence type="ECO:0000256" key="1">
    <source>
        <dbReference type="SAM" id="MobiDB-lite"/>
    </source>
</evidence>
<dbReference type="AlphaFoldDB" id="A0AA38LPK6"/>
<gene>
    <name evidence="2" type="ORF">KI387_003794</name>
</gene>
<dbReference type="OMA" id="RSWESAY"/>
<dbReference type="GO" id="GO:0031047">
    <property type="term" value="P:regulatory ncRNA-mediated gene silencing"/>
    <property type="evidence" value="ECO:0007669"/>
    <property type="project" value="InterPro"/>
</dbReference>
<dbReference type="InterPro" id="IPR044287">
    <property type="entry name" value="SGS3"/>
</dbReference>
<dbReference type="Proteomes" id="UP000824469">
    <property type="component" value="Unassembled WGS sequence"/>
</dbReference>
<reference evidence="2 3" key="1">
    <citation type="journal article" date="2021" name="Nat. Plants">
        <title>The Taxus genome provides insights into paclitaxel biosynthesis.</title>
        <authorList>
            <person name="Xiong X."/>
            <person name="Gou J."/>
            <person name="Liao Q."/>
            <person name="Li Y."/>
            <person name="Zhou Q."/>
            <person name="Bi G."/>
            <person name="Li C."/>
            <person name="Du R."/>
            <person name="Wang X."/>
            <person name="Sun T."/>
            <person name="Guo L."/>
            <person name="Liang H."/>
            <person name="Lu P."/>
            <person name="Wu Y."/>
            <person name="Zhang Z."/>
            <person name="Ro D.K."/>
            <person name="Shang Y."/>
            <person name="Huang S."/>
            <person name="Yan J."/>
        </authorList>
    </citation>
    <scope>NUCLEOTIDE SEQUENCE [LARGE SCALE GENOMIC DNA]</scope>
    <source>
        <strain evidence="2">Ta-2019</strain>
    </source>
</reference>
<evidence type="ECO:0000313" key="3">
    <source>
        <dbReference type="Proteomes" id="UP000824469"/>
    </source>
</evidence>
<evidence type="ECO:0000313" key="2">
    <source>
        <dbReference type="EMBL" id="KAH9331686.1"/>
    </source>
</evidence>
<dbReference type="PANTHER" id="PTHR46602">
    <property type="entry name" value="PROTEIN SUPPRESSOR OF GENE SILENCING 3"/>
    <property type="match status" value="1"/>
</dbReference>
<comment type="caution">
    <text evidence="2">The sequence shown here is derived from an EMBL/GenBank/DDBJ whole genome shotgun (WGS) entry which is preliminary data.</text>
</comment>
<sequence>MKTIPRGRAVRVASKLEKKNRNKGSTTSAVEDAQSKGASCLSGSSSSQGGASNSNGHWGMPRKQGSFQTNLGFRRSQEQSQRQQNANLDGGRKEEGWEVASSYRYRSSNSHSTANKAKRGLSASAGFKEDAWARETKLDFGGAVQNPGSWVDKSRNNTGWDQPNESANKSQGFKGGNNPERKGQKDLRVDNWGMRNQGWQPENKLEMNKSLGMLQSNKPGKNLESAYVKSNRKRGPIHSARAQGFQRGSRVNNSATGSGKDSAPRPHETAEVSHVRNDALSILLPPEQLQGVNALNDDRGAYQSGSGSEAQSMESDDDLLASGDDDDSDTSDVSHETQKKNKWFRKFFQSLDALTIEKLNDSERQVALSSMP</sequence>
<feature type="region of interest" description="Disordered" evidence="1">
    <location>
        <begin position="1"/>
        <end position="124"/>
    </location>
</feature>
<dbReference type="GO" id="GO:0051607">
    <property type="term" value="P:defense response to virus"/>
    <property type="evidence" value="ECO:0007669"/>
    <property type="project" value="InterPro"/>
</dbReference>
<proteinExistence type="predicted"/>
<name>A0AA38LPK6_TAXCH</name>
<protein>
    <submittedName>
        <fullName evidence="2">Uncharacterized protein</fullName>
    </submittedName>
</protein>
<organism evidence="2 3">
    <name type="scientific">Taxus chinensis</name>
    <name type="common">Chinese yew</name>
    <name type="synonym">Taxus wallichiana var. chinensis</name>
    <dbReference type="NCBI Taxonomy" id="29808"/>
    <lineage>
        <taxon>Eukaryota</taxon>
        <taxon>Viridiplantae</taxon>
        <taxon>Streptophyta</taxon>
        <taxon>Embryophyta</taxon>
        <taxon>Tracheophyta</taxon>
        <taxon>Spermatophyta</taxon>
        <taxon>Pinopsida</taxon>
        <taxon>Pinidae</taxon>
        <taxon>Conifers II</taxon>
        <taxon>Cupressales</taxon>
        <taxon>Taxaceae</taxon>
        <taxon>Taxus</taxon>
    </lineage>
</organism>
<feature type="compositionally biased region" description="Acidic residues" evidence="1">
    <location>
        <begin position="314"/>
        <end position="330"/>
    </location>
</feature>
<keyword evidence="3" id="KW-1185">Reference proteome</keyword>
<accession>A0AA38LPK6</accession>
<feature type="compositionally biased region" description="Polar residues" evidence="1">
    <location>
        <begin position="156"/>
        <end position="171"/>
    </location>
</feature>
<feature type="compositionally biased region" description="Low complexity" evidence="1">
    <location>
        <begin position="35"/>
        <end position="56"/>
    </location>
</feature>
<dbReference type="PANTHER" id="PTHR46602:SF1">
    <property type="entry name" value="PROTEIN SUPPRESSOR OF GENE SILENCING 3"/>
    <property type="match status" value="1"/>
</dbReference>
<feature type="region of interest" description="Disordered" evidence="1">
    <location>
        <begin position="138"/>
        <end position="339"/>
    </location>
</feature>
<feature type="compositionally biased region" description="Basic and acidic residues" evidence="1">
    <location>
        <begin position="262"/>
        <end position="277"/>
    </location>
</feature>
<feature type="compositionally biased region" description="Basic and acidic residues" evidence="1">
    <location>
        <begin position="179"/>
        <end position="189"/>
    </location>
</feature>
<feature type="compositionally biased region" description="Polar residues" evidence="1">
    <location>
        <begin position="303"/>
        <end position="313"/>
    </location>
</feature>
<dbReference type="EMBL" id="JAHRHJ020000001">
    <property type="protein sequence ID" value="KAH9331686.1"/>
    <property type="molecule type" value="Genomic_DNA"/>
</dbReference>
<feature type="compositionally biased region" description="Polar residues" evidence="1">
    <location>
        <begin position="249"/>
        <end position="259"/>
    </location>
</feature>
<feature type="compositionally biased region" description="Low complexity" evidence="1">
    <location>
        <begin position="101"/>
        <end position="112"/>
    </location>
</feature>
<feature type="non-terminal residue" evidence="2">
    <location>
        <position position="372"/>
    </location>
</feature>